<keyword evidence="12" id="KW-1185">Reference proteome</keyword>
<feature type="transmembrane region" description="Helical" evidence="10">
    <location>
        <begin position="91"/>
        <end position="110"/>
    </location>
</feature>
<sequence length="294" mass="34270">MSWYPTEATGVCLKQSLRNNATYEDFTCVYPTLGKTYFDWEFPSHGAANVLTFMENNNWLPILTVALYALAIFAGQKYMANQPAWDWRYRLAAWNLFLAVFSAAGFFRMAPHLLHNLWHYDFKTNVCTDGLTLAGFGPTAYWGLIFAWSKFFELFDTFFIVVRKKKLMFLHWYHHITVLLCCWHTVVSKTPAGFIFSVVNYGVHMVMYFYYFLMAIRCKPKWFNPQVITVAQILQMVVGVSVCVRAYSWASEDGCHASATNIKGTLLMYASYLYLFCEFFFKRYMITTKRTKTA</sequence>
<keyword evidence="8 10" id="KW-0472">Membrane</keyword>
<comment type="similarity">
    <text evidence="10">Belongs to the ELO family.</text>
</comment>
<evidence type="ECO:0000256" key="6">
    <source>
        <dbReference type="ARBA" id="ARBA00022989"/>
    </source>
</evidence>
<evidence type="ECO:0000256" key="10">
    <source>
        <dbReference type="RuleBase" id="RU361115"/>
    </source>
</evidence>
<dbReference type="GO" id="GO:0042761">
    <property type="term" value="P:very long-chain fatty acid biosynthetic process"/>
    <property type="evidence" value="ECO:0007669"/>
    <property type="project" value="TreeGrafter"/>
</dbReference>
<dbReference type="GO" id="GO:0034625">
    <property type="term" value="P:fatty acid elongation, monounsaturated fatty acid"/>
    <property type="evidence" value="ECO:0007669"/>
    <property type="project" value="TreeGrafter"/>
</dbReference>
<comment type="caution">
    <text evidence="11">The sequence shown here is derived from an EMBL/GenBank/DDBJ whole genome shotgun (WGS) entry which is preliminary data.</text>
</comment>
<feature type="transmembrane region" description="Helical" evidence="10">
    <location>
        <begin position="169"/>
        <end position="186"/>
    </location>
</feature>
<comment type="catalytic activity">
    <reaction evidence="10">
        <text>an acyl-CoA + malonyl-CoA + H(+) = a 3-oxoacyl-CoA + CO2 + CoA</text>
        <dbReference type="Rhea" id="RHEA:50252"/>
        <dbReference type="ChEBI" id="CHEBI:15378"/>
        <dbReference type="ChEBI" id="CHEBI:16526"/>
        <dbReference type="ChEBI" id="CHEBI:57287"/>
        <dbReference type="ChEBI" id="CHEBI:57384"/>
        <dbReference type="ChEBI" id="CHEBI:58342"/>
        <dbReference type="ChEBI" id="CHEBI:90726"/>
    </reaction>
    <physiologicalReaction direction="left-to-right" evidence="10">
        <dbReference type="Rhea" id="RHEA:50253"/>
    </physiologicalReaction>
</comment>
<keyword evidence="7 10" id="KW-0443">Lipid metabolism</keyword>
<dbReference type="InterPro" id="IPR002076">
    <property type="entry name" value="ELO_fam"/>
</dbReference>
<evidence type="ECO:0000313" key="11">
    <source>
        <dbReference type="EMBL" id="CAB9510420.1"/>
    </source>
</evidence>
<keyword evidence="5 10" id="KW-0276">Fatty acid metabolism</keyword>
<dbReference type="PANTHER" id="PTHR11157">
    <property type="entry name" value="FATTY ACID ACYL TRANSFERASE-RELATED"/>
    <property type="match status" value="1"/>
</dbReference>
<dbReference type="OrthoDB" id="37170at2759"/>
<evidence type="ECO:0000256" key="1">
    <source>
        <dbReference type="ARBA" id="ARBA00004141"/>
    </source>
</evidence>
<feature type="transmembrane region" description="Helical" evidence="10">
    <location>
        <begin position="262"/>
        <end position="281"/>
    </location>
</feature>
<evidence type="ECO:0000256" key="4">
    <source>
        <dbReference type="ARBA" id="ARBA00022692"/>
    </source>
</evidence>
<keyword evidence="6 10" id="KW-1133">Transmembrane helix</keyword>
<name>A0A9N8DY11_9STRA</name>
<dbReference type="PANTHER" id="PTHR11157:SF17">
    <property type="entry name" value="ELONGATION OF VERY LONG CHAIN FATTY ACIDS PROTEIN 6"/>
    <property type="match status" value="1"/>
</dbReference>
<evidence type="ECO:0000256" key="2">
    <source>
        <dbReference type="ARBA" id="ARBA00022516"/>
    </source>
</evidence>
<dbReference type="EMBL" id="CAICTM010000434">
    <property type="protein sequence ID" value="CAB9510420.1"/>
    <property type="molecule type" value="Genomic_DNA"/>
</dbReference>
<dbReference type="GO" id="GO:0019367">
    <property type="term" value="P:fatty acid elongation, saturated fatty acid"/>
    <property type="evidence" value="ECO:0007669"/>
    <property type="project" value="TreeGrafter"/>
</dbReference>
<dbReference type="GO" id="GO:0009922">
    <property type="term" value="F:fatty acid elongase activity"/>
    <property type="evidence" value="ECO:0007669"/>
    <property type="project" value="InterPro"/>
</dbReference>
<dbReference type="AlphaFoldDB" id="A0A9N8DY11"/>
<evidence type="ECO:0000256" key="7">
    <source>
        <dbReference type="ARBA" id="ARBA00023098"/>
    </source>
</evidence>
<dbReference type="InterPro" id="IPR030457">
    <property type="entry name" value="ELO_CS"/>
</dbReference>
<feature type="transmembrane region" description="Helical" evidence="10">
    <location>
        <begin position="192"/>
        <end position="215"/>
    </location>
</feature>
<dbReference type="Pfam" id="PF01151">
    <property type="entry name" value="ELO"/>
    <property type="match status" value="1"/>
</dbReference>
<dbReference type="GO" id="GO:0005789">
    <property type="term" value="C:endoplasmic reticulum membrane"/>
    <property type="evidence" value="ECO:0007669"/>
    <property type="project" value="TreeGrafter"/>
</dbReference>
<reference evidence="11" key="1">
    <citation type="submission" date="2020-06" db="EMBL/GenBank/DDBJ databases">
        <authorList>
            <consortium name="Plant Systems Biology data submission"/>
        </authorList>
    </citation>
    <scope>NUCLEOTIDE SEQUENCE</scope>
    <source>
        <strain evidence="11">D6</strain>
    </source>
</reference>
<evidence type="ECO:0000256" key="5">
    <source>
        <dbReference type="ARBA" id="ARBA00022832"/>
    </source>
</evidence>
<feature type="transmembrane region" description="Helical" evidence="10">
    <location>
        <begin position="59"/>
        <end position="79"/>
    </location>
</feature>
<keyword evidence="2 10" id="KW-0444">Lipid biosynthesis</keyword>
<accession>A0A9N8DY11</accession>
<evidence type="ECO:0000256" key="9">
    <source>
        <dbReference type="ARBA" id="ARBA00023160"/>
    </source>
</evidence>
<gene>
    <name evidence="11" type="ORF">SEMRO_435_G142420.1</name>
</gene>
<dbReference type="GO" id="GO:0030148">
    <property type="term" value="P:sphingolipid biosynthetic process"/>
    <property type="evidence" value="ECO:0007669"/>
    <property type="project" value="TreeGrafter"/>
</dbReference>
<keyword evidence="9 10" id="KW-0275">Fatty acid biosynthesis</keyword>
<dbReference type="EC" id="2.3.1.-" evidence="10"/>
<proteinExistence type="inferred from homology"/>
<keyword evidence="4 10" id="KW-0812">Transmembrane</keyword>
<comment type="subcellular location">
    <subcellularLocation>
        <location evidence="1">Membrane</location>
        <topology evidence="1">Multi-pass membrane protein</topology>
    </subcellularLocation>
</comment>
<evidence type="ECO:0000313" key="12">
    <source>
        <dbReference type="Proteomes" id="UP001153069"/>
    </source>
</evidence>
<organism evidence="11 12">
    <name type="scientific">Seminavis robusta</name>
    <dbReference type="NCBI Taxonomy" id="568900"/>
    <lineage>
        <taxon>Eukaryota</taxon>
        <taxon>Sar</taxon>
        <taxon>Stramenopiles</taxon>
        <taxon>Ochrophyta</taxon>
        <taxon>Bacillariophyta</taxon>
        <taxon>Bacillariophyceae</taxon>
        <taxon>Bacillariophycidae</taxon>
        <taxon>Naviculales</taxon>
        <taxon>Naviculaceae</taxon>
        <taxon>Seminavis</taxon>
    </lineage>
</organism>
<evidence type="ECO:0000256" key="8">
    <source>
        <dbReference type="ARBA" id="ARBA00023136"/>
    </source>
</evidence>
<dbReference type="GO" id="GO:0034626">
    <property type="term" value="P:fatty acid elongation, polyunsaturated fatty acid"/>
    <property type="evidence" value="ECO:0007669"/>
    <property type="project" value="TreeGrafter"/>
</dbReference>
<evidence type="ECO:0000256" key="3">
    <source>
        <dbReference type="ARBA" id="ARBA00022679"/>
    </source>
</evidence>
<protein>
    <recommendedName>
        <fullName evidence="10">Elongation of fatty acids protein</fullName>
        <ecNumber evidence="10">2.3.1.-</ecNumber>
    </recommendedName>
</protein>
<keyword evidence="3 10" id="KW-0808">Transferase</keyword>
<dbReference type="Proteomes" id="UP001153069">
    <property type="component" value="Unassembled WGS sequence"/>
</dbReference>
<dbReference type="PROSITE" id="PS01188">
    <property type="entry name" value="ELO"/>
    <property type="match status" value="1"/>
</dbReference>
<feature type="transmembrane region" description="Helical" evidence="10">
    <location>
        <begin position="140"/>
        <end position="162"/>
    </location>
</feature>
<feature type="transmembrane region" description="Helical" evidence="10">
    <location>
        <begin position="227"/>
        <end position="250"/>
    </location>
</feature>